<evidence type="ECO:0000313" key="1">
    <source>
        <dbReference type="EMBL" id="OPJ73444.1"/>
    </source>
</evidence>
<reference evidence="1 2" key="1">
    <citation type="submission" date="2016-02" db="EMBL/GenBank/DDBJ databases">
        <title>Band-tailed pigeon sequencing and assembly.</title>
        <authorList>
            <person name="Soares A.E."/>
            <person name="Novak B.J."/>
            <person name="Rice E.S."/>
            <person name="O'Connell B."/>
            <person name="Chang D."/>
            <person name="Weber S."/>
            <person name="Shapiro B."/>
        </authorList>
    </citation>
    <scope>NUCLEOTIDE SEQUENCE [LARGE SCALE GENOMIC DNA]</scope>
    <source>
        <strain evidence="1">BTP2013</strain>
        <tissue evidence="1">Blood</tissue>
    </source>
</reference>
<comment type="caution">
    <text evidence="1">The sequence shown here is derived from an EMBL/GenBank/DDBJ whole genome shotgun (WGS) entry which is preliminary data.</text>
</comment>
<dbReference type="Proteomes" id="UP000190648">
    <property type="component" value="Unassembled WGS sequence"/>
</dbReference>
<dbReference type="EMBL" id="LSYS01006902">
    <property type="protein sequence ID" value="OPJ73444.1"/>
    <property type="molecule type" value="Genomic_DNA"/>
</dbReference>
<proteinExistence type="predicted"/>
<dbReference type="AlphaFoldDB" id="A0A1V4JMW0"/>
<accession>A0A1V4JMW0</accession>
<keyword evidence="2" id="KW-1185">Reference proteome</keyword>
<gene>
    <name evidence="1" type="ORF">AV530_005794</name>
</gene>
<protein>
    <submittedName>
        <fullName evidence="1">Uncharacterized protein</fullName>
    </submittedName>
</protein>
<evidence type="ECO:0000313" key="2">
    <source>
        <dbReference type="Proteomes" id="UP000190648"/>
    </source>
</evidence>
<name>A0A1V4JMW0_PATFA</name>
<organism evidence="1 2">
    <name type="scientific">Patagioenas fasciata monilis</name>
    <dbReference type="NCBI Taxonomy" id="372326"/>
    <lineage>
        <taxon>Eukaryota</taxon>
        <taxon>Metazoa</taxon>
        <taxon>Chordata</taxon>
        <taxon>Craniata</taxon>
        <taxon>Vertebrata</taxon>
        <taxon>Euteleostomi</taxon>
        <taxon>Archelosauria</taxon>
        <taxon>Archosauria</taxon>
        <taxon>Dinosauria</taxon>
        <taxon>Saurischia</taxon>
        <taxon>Theropoda</taxon>
        <taxon>Coelurosauria</taxon>
        <taxon>Aves</taxon>
        <taxon>Neognathae</taxon>
        <taxon>Neoaves</taxon>
        <taxon>Columbimorphae</taxon>
        <taxon>Columbiformes</taxon>
        <taxon>Columbidae</taxon>
        <taxon>Patagioenas</taxon>
    </lineage>
</organism>
<sequence>MVRLEQRSTCAHGGTQAGAEKFGFNNICRLEKLKNLATSQAEGSETFSGKQKGIKDLNSSKTYSIVLHLHTQMNCECLQRALVPERARSICAA</sequence>